<sequence>MFITMDGDGHNDPADIPNLIAHLEAKNLDVVAGWRVDRQDTFGRSFVSRGANLLRKIFLNHTFTTAAAR</sequence>
<protein>
    <recommendedName>
        <fullName evidence="6">Glycosyltransferase 2-like domain-containing protein</fullName>
    </recommendedName>
</protein>
<dbReference type="InterPro" id="IPR029044">
    <property type="entry name" value="Nucleotide-diphossugar_trans"/>
</dbReference>
<dbReference type="SUPFAM" id="SSF53448">
    <property type="entry name" value="Nucleotide-diphospho-sugar transferases"/>
    <property type="match status" value="1"/>
</dbReference>
<evidence type="ECO:0000256" key="1">
    <source>
        <dbReference type="ARBA" id="ARBA00022692"/>
    </source>
</evidence>
<name>A0A0R3DRY7_9BRAD</name>
<dbReference type="Gene3D" id="3.90.550.10">
    <property type="entry name" value="Spore Coat Polysaccharide Biosynthesis Protein SpsA, Chain A"/>
    <property type="match status" value="1"/>
</dbReference>
<evidence type="ECO:0000256" key="2">
    <source>
        <dbReference type="ARBA" id="ARBA00022989"/>
    </source>
</evidence>
<comment type="caution">
    <text evidence="4">The sequence shown here is derived from an EMBL/GenBank/DDBJ whole genome shotgun (WGS) entry which is preliminary data.</text>
</comment>
<keyword evidence="2" id="KW-1133">Transmembrane helix</keyword>
<dbReference type="EMBL" id="LJYG01000085">
    <property type="protein sequence ID" value="KRQ10133.1"/>
    <property type="molecule type" value="Genomic_DNA"/>
</dbReference>
<reference evidence="4 5" key="1">
    <citation type="submission" date="2015-09" db="EMBL/GenBank/DDBJ databases">
        <title>Draft Genome Sequence of Bradyrhizobium manausense Strain BR 3351T, a Novel Symbiotic Nitrogen-Fixing Alphaproteobacterium Isolated from Brazilian Amazon Rain Forest.</title>
        <authorList>
            <person name="De Araujo J.L."/>
            <person name="Zilli J.E."/>
        </authorList>
    </citation>
    <scope>NUCLEOTIDE SEQUENCE [LARGE SCALE GENOMIC DNA]</scope>
    <source>
        <strain evidence="4 5">BR3351</strain>
    </source>
</reference>
<dbReference type="InterPro" id="IPR050256">
    <property type="entry name" value="Glycosyltransferase_2"/>
</dbReference>
<evidence type="ECO:0000256" key="3">
    <source>
        <dbReference type="ARBA" id="ARBA00023136"/>
    </source>
</evidence>
<accession>A0A0R3DRY7</accession>
<dbReference type="PANTHER" id="PTHR48090:SF3">
    <property type="entry name" value="UNDECAPRENYL-PHOSPHATE 4-DEOXY-4-FORMAMIDO-L-ARABINOSE TRANSFERASE"/>
    <property type="match status" value="1"/>
</dbReference>
<evidence type="ECO:0000313" key="5">
    <source>
        <dbReference type="Proteomes" id="UP000051936"/>
    </source>
</evidence>
<keyword evidence="5" id="KW-1185">Reference proteome</keyword>
<evidence type="ECO:0000313" key="4">
    <source>
        <dbReference type="EMBL" id="KRQ10133.1"/>
    </source>
</evidence>
<dbReference type="STRING" id="989370.AOQ71_19360"/>
<dbReference type="GO" id="GO:0005886">
    <property type="term" value="C:plasma membrane"/>
    <property type="evidence" value="ECO:0007669"/>
    <property type="project" value="TreeGrafter"/>
</dbReference>
<dbReference type="Proteomes" id="UP000051936">
    <property type="component" value="Unassembled WGS sequence"/>
</dbReference>
<proteinExistence type="predicted"/>
<evidence type="ECO:0008006" key="6">
    <source>
        <dbReference type="Google" id="ProtNLM"/>
    </source>
</evidence>
<dbReference type="AlphaFoldDB" id="A0A0R3DRY7"/>
<keyword evidence="1" id="KW-0812">Transmembrane</keyword>
<keyword evidence="3" id="KW-0472">Membrane</keyword>
<dbReference type="PANTHER" id="PTHR48090">
    <property type="entry name" value="UNDECAPRENYL-PHOSPHATE 4-DEOXY-4-FORMAMIDO-L-ARABINOSE TRANSFERASE-RELATED"/>
    <property type="match status" value="1"/>
</dbReference>
<organism evidence="4 5">
    <name type="scientific">Bradyrhizobium manausense</name>
    <dbReference type="NCBI Taxonomy" id="989370"/>
    <lineage>
        <taxon>Bacteria</taxon>
        <taxon>Pseudomonadati</taxon>
        <taxon>Pseudomonadota</taxon>
        <taxon>Alphaproteobacteria</taxon>
        <taxon>Hyphomicrobiales</taxon>
        <taxon>Nitrobacteraceae</taxon>
        <taxon>Bradyrhizobium</taxon>
    </lineage>
</organism>
<gene>
    <name evidence="4" type="ORF">AOQ71_19360</name>
</gene>